<dbReference type="Proteomes" id="UP001488838">
    <property type="component" value="Unassembled WGS sequence"/>
</dbReference>
<keyword evidence="4" id="KW-1185">Reference proteome</keyword>
<dbReference type="GO" id="GO:0005737">
    <property type="term" value="C:cytoplasm"/>
    <property type="evidence" value="ECO:0007669"/>
    <property type="project" value="InterPro"/>
</dbReference>
<dbReference type="GO" id="GO:0045765">
    <property type="term" value="P:regulation of angiogenesis"/>
    <property type="evidence" value="ECO:0007669"/>
    <property type="project" value="InterPro"/>
</dbReference>
<dbReference type="PANTHER" id="PTHR15750">
    <property type="entry name" value="VASOHIBIN-1-LIKE ISOFORM X2"/>
    <property type="match status" value="1"/>
</dbReference>
<sequence>MCLGVFPGKISAWCLVRRQAYRQTDELTDHQSDCLSPEIFCCVLSHRLMETAREMTRESLPIKCLEAVILGIYLTNGQPSIERFPISFKTYFSGNYFHHVVLGIYCNGYYGSLGMSRRAELMDKPLTFRTLSDLVFDFEDSYKKYLHTVKKVKIGLYVPHEPHSFQPIEWKQLVLNVSKMLRADIRKELEKYARDMRMKLTPSDNTPAVPVPPGPVESLGESGYSESGMFTFSLQELEWWYWGECEERPSWIGWGWSVVLLEDPETCKCPLANSSEKPGKIPVSPKEASESPKEARQARQVTLISTTLSCSQGKRPRRRLHLHPRKTAVRQLRLPALPEKKVADLSTLNEVGYQIRI</sequence>
<dbReference type="EMBL" id="JBBHLL010000031">
    <property type="protein sequence ID" value="KAK7827106.1"/>
    <property type="molecule type" value="Genomic_DNA"/>
</dbReference>
<feature type="active site" evidence="1">
    <location>
        <position position="64"/>
    </location>
</feature>
<gene>
    <name evidence="3" type="ORF">U0070_019902</name>
</gene>
<feature type="region of interest" description="Disordered" evidence="2">
    <location>
        <begin position="274"/>
        <end position="295"/>
    </location>
</feature>
<feature type="active site" evidence="1">
    <location>
        <position position="99"/>
    </location>
</feature>
<organism evidence="3 4">
    <name type="scientific">Myodes glareolus</name>
    <name type="common">Bank vole</name>
    <name type="synonym">Clethrionomys glareolus</name>
    <dbReference type="NCBI Taxonomy" id="447135"/>
    <lineage>
        <taxon>Eukaryota</taxon>
        <taxon>Metazoa</taxon>
        <taxon>Chordata</taxon>
        <taxon>Craniata</taxon>
        <taxon>Vertebrata</taxon>
        <taxon>Euteleostomi</taxon>
        <taxon>Mammalia</taxon>
        <taxon>Eutheria</taxon>
        <taxon>Euarchontoglires</taxon>
        <taxon>Glires</taxon>
        <taxon>Rodentia</taxon>
        <taxon>Myomorpha</taxon>
        <taxon>Muroidea</taxon>
        <taxon>Cricetidae</taxon>
        <taxon>Arvicolinae</taxon>
        <taxon>Myodes</taxon>
    </lineage>
</organism>
<dbReference type="InterPro" id="IPR028131">
    <property type="entry name" value="VASH1"/>
</dbReference>
<feature type="active site" evidence="1">
    <location>
        <position position="116"/>
    </location>
</feature>
<evidence type="ECO:0000256" key="1">
    <source>
        <dbReference type="PIRSR" id="PIRSR628131-1"/>
    </source>
</evidence>
<comment type="caution">
    <text evidence="3">The sequence shown here is derived from an EMBL/GenBank/DDBJ whole genome shotgun (WGS) entry which is preliminary data.</text>
</comment>
<accession>A0AAW0JM48</accession>
<proteinExistence type="predicted"/>
<evidence type="ECO:0000313" key="3">
    <source>
        <dbReference type="EMBL" id="KAK7827106.1"/>
    </source>
</evidence>
<reference evidence="3 4" key="1">
    <citation type="journal article" date="2023" name="bioRxiv">
        <title>Conserved and derived expression patterns and positive selection on dental genes reveal complex evolutionary context of ever-growing rodent molars.</title>
        <authorList>
            <person name="Calamari Z.T."/>
            <person name="Song A."/>
            <person name="Cohen E."/>
            <person name="Akter M."/>
            <person name="Roy R.D."/>
            <person name="Hallikas O."/>
            <person name="Christensen M.M."/>
            <person name="Li P."/>
            <person name="Marangoni P."/>
            <person name="Jernvall J."/>
            <person name="Klein O.D."/>
        </authorList>
    </citation>
    <scope>NUCLEOTIDE SEQUENCE [LARGE SCALE GENOMIC DNA]</scope>
    <source>
        <strain evidence="3">V071</strain>
    </source>
</reference>
<dbReference type="Pfam" id="PF14822">
    <property type="entry name" value="Vasohibin"/>
    <property type="match status" value="1"/>
</dbReference>
<evidence type="ECO:0000313" key="4">
    <source>
        <dbReference type="Proteomes" id="UP001488838"/>
    </source>
</evidence>
<protein>
    <recommendedName>
        <fullName evidence="5">Vasohibin 2</fullName>
    </recommendedName>
</protein>
<evidence type="ECO:0008006" key="5">
    <source>
        <dbReference type="Google" id="ProtNLM"/>
    </source>
</evidence>
<name>A0AAW0JM48_MYOGA</name>
<dbReference type="PANTHER" id="PTHR15750:SF4">
    <property type="entry name" value="TUBULINYL-TYR CARBOXYPEPTIDASE 2"/>
    <property type="match status" value="1"/>
</dbReference>
<evidence type="ECO:0000256" key="2">
    <source>
        <dbReference type="SAM" id="MobiDB-lite"/>
    </source>
</evidence>
<dbReference type="AlphaFoldDB" id="A0AAW0JM48"/>